<dbReference type="RefSeq" id="WP_249464338.1">
    <property type="nucleotide sequence ID" value="NZ_CP091196.1"/>
</dbReference>
<protein>
    <submittedName>
        <fullName evidence="2">Uncharacterized protein</fullName>
    </submittedName>
</protein>
<accession>A0ABY4NMJ2</accession>
<keyword evidence="3" id="KW-1185">Reference proteome</keyword>
<gene>
    <name evidence="2" type="ORF">L1857_02180</name>
</gene>
<evidence type="ECO:0000256" key="1">
    <source>
        <dbReference type="SAM" id="MobiDB-lite"/>
    </source>
</evidence>
<dbReference type="Proteomes" id="UP000830158">
    <property type="component" value="Chromosome"/>
</dbReference>
<feature type="region of interest" description="Disordered" evidence="1">
    <location>
        <begin position="58"/>
        <end position="80"/>
    </location>
</feature>
<evidence type="ECO:0000313" key="3">
    <source>
        <dbReference type="Proteomes" id="UP000830158"/>
    </source>
</evidence>
<proteinExistence type="predicted"/>
<name>A0ABY4NMJ2_9PSEU</name>
<dbReference type="EMBL" id="CP091196">
    <property type="protein sequence ID" value="UQS21714.1"/>
    <property type="molecule type" value="Genomic_DNA"/>
</dbReference>
<organism evidence="2 3">
    <name type="scientific">Amycolatopsis thermalba</name>
    <dbReference type="NCBI Taxonomy" id="944492"/>
    <lineage>
        <taxon>Bacteria</taxon>
        <taxon>Bacillati</taxon>
        <taxon>Actinomycetota</taxon>
        <taxon>Actinomycetes</taxon>
        <taxon>Pseudonocardiales</taxon>
        <taxon>Pseudonocardiaceae</taxon>
        <taxon>Amycolatopsis</taxon>
    </lineage>
</organism>
<evidence type="ECO:0000313" key="2">
    <source>
        <dbReference type="EMBL" id="UQS21714.1"/>
    </source>
</evidence>
<sequence length="225" mass="24350">MQVGSADDAYRAAAQLAGTPGLEVLSADDRLAQGGPLDMQVRTSDGTVGAVSMMPPLPGMPAPGAAGTSRGGSHRKLDGPQQPLVEDVAEIPTPQYFKCFNKTYKVDRDGDGNLTGFLLNVRTGQFEENSAHLEKVLQDELPSNFRALTESEFIAETERERAFYLRGEGPVFALYATVDGMRKQAKEEGRSLTAQEESFIASVQRRTFGMWEAQQAGFPCTSILA</sequence>
<reference evidence="2" key="1">
    <citation type="submission" date="2022-01" db="EMBL/GenBank/DDBJ databases">
        <title>PSI-footprinting approach for the identification of protein synthesis inhibitor producers.</title>
        <authorList>
            <person name="Handel F."/>
            <person name="Kulik A."/>
            <person name="Wex K.W."/>
            <person name="Berscheid A."/>
            <person name="Saur J.S."/>
            <person name="Winkler A."/>
            <person name="Wibberg D."/>
            <person name="Kalinowski J."/>
            <person name="Broetz-Oesterhelt H."/>
            <person name="Mast Y."/>
        </authorList>
    </citation>
    <scope>NUCLEOTIDE SEQUENCE</scope>
    <source>
        <strain evidence="2">KNN 49.3e</strain>
    </source>
</reference>